<dbReference type="AlphaFoldDB" id="A0A2P2QU68"/>
<reference evidence="2" key="1">
    <citation type="submission" date="2018-02" db="EMBL/GenBank/DDBJ databases">
        <title>Rhizophora mucronata_Transcriptome.</title>
        <authorList>
            <person name="Meera S.P."/>
            <person name="Sreeshan A."/>
            <person name="Augustine A."/>
        </authorList>
    </citation>
    <scope>NUCLEOTIDE SEQUENCE</scope>
    <source>
        <tissue evidence="2">Leaf</tissue>
    </source>
</reference>
<name>A0A2P2QU68_RHIMU</name>
<organism evidence="2">
    <name type="scientific">Rhizophora mucronata</name>
    <name type="common">Asiatic mangrove</name>
    <dbReference type="NCBI Taxonomy" id="61149"/>
    <lineage>
        <taxon>Eukaryota</taxon>
        <taxon>Viridiplantae</taxon>
        <taxon>Streptophyta</taxon>
        <taxon>Embryophyta</taxon>
        <taxon>Tracheophyta</taxon>
        <taxon>Spermatophyta</taxon>
        <taxon>Magnoliopsida</taxon>
        <taxon>eudicotyledons</taxon>
        <taxon>Gunneridae</taxon>
        <taxon>Pentapetalae</taxon>
        <taxon>rosids</taxon>
        <taxon>fabids</taxon>
        <taxon>Malpighiales</taxon>
        <taxon>Rhizophoraceae</taxon>
        <taxon>Rhizophora</taxon>
    </lineage>
</organism>
<evidence type="ECO:0000313" key="2">
    <source>
        <dbReference type="EMBL" id="MBX70562.1"/>
    </source>
</evidence>
<sequence>MGLQRFHDEGGKENFSSHLIGNQIPKLV</sequence>
<feature type="region of interest" description="Disordered" evidence="1">
    <location>
        <begin position="1"/>
        <end position="28"/>
    </location>
</feature>
<proteinExistence type="predicted"/>
<accession>A0A2P2QU68</accession>
<dbReference type="EMBL" id="GGEC01090078">
    <property type="protein sequence ID" value="MBX70562.1"/>
    <property type="molecule type" value="Transcribed_RNA"/>
</dbReference>
<feature type="compositionally biased region" description="Basic and acidic residues" evidence="1">
    <location>
        <begin position="1"/>
        <end position="12"/>
    </location>
</feature>
<protein>
    <submittedName>
        <fullName evidence="2">Uncharacterized protein</fullName>
    </submittedName>
</protein>
<evidence type="ECO:0000256" key="1">
    <source>
        <dbReference type="SAM" id="MobiDB-lite"/>
    </source>
</evidence>